<comment type="caution">
    <text evidence="1">The sequence shown here is derived from an EMBL/GenBank/DDBJ whole genome shotgun (WGS) entry which is preliminary data.</text>
</comment>
<dbReference type="Proteomes" id="UP000245627">
    <property type="component" value="Unassembled WGS sequence"/>
</dbReference>
<dbReference type="AlphaFoldDB" id="A0A2T8HN17"/>
<name>A0A2T8HN17_9SPHI</name>
<keyword evidence="2" id="KW-1185">Reference proteome</keyword>
<gene>
    <name evidence="1" type="ORF">DC487_04145</name>
</gene>
<dbReference type="RefSeq" id="WP_116774660.1">
    <property type="nucleotide sequence ID" value="NZ_QDKG01000001.1"/>
</dbReference>
<dbReference type="EMBL" id="QDKG01000001">
    <property type="protein sequence ID" value="PVH26800.1"/>
    <property type="molecule type" value="Genomic_DNA"/>
</dbReference>
<accession>A0A2T8HN17</accession>
<organism evidence="1 2">
    <name type="scientific">Sphingobacterium corticibacter</name>
    <dbReference type="NCBI Taxonomy" id="2171749"/>
    <lineage>
        <taxon>Bacteria</taxon>
        <taxon>Pseudomonadati</taxon>
        <taxon>Bacteroidota</taxon>
        <taxon>Sphingobacteriia</taxon>
        <taxon>Sphingobacteriales</taxon>
        <taxon>Sphingobacteriaceae</taxon>
        <taxon>Sphingobacterium</taxon>
    </lineage>
</organism>
<evidence type="ECO:0000313" key="2">
    <source>
        <dbReference type="Proteomes" id="UP000245627"/>
    </source>
</evidence>
<proteinExistence type="predicted"/>
<protein>
    <submittedName>
        <fullName evidence="1">Uncharacterized protein</fullName>
    </submittedName>
</protein>
<reference evidence="1 2" key="1">
    <citation type="submission" date="2018-04" db="EMBL/GenBank/DDBJ databases">
        <title>Sphingobacterium cortibacter sp. nov.</title>
        <authorList>
            <person name="Li Y."/>
        </authorList>
    </citation>
    <scope>NUCLEOTIDE SEQUENCE [LARGE SCALE GENOMIC DNA]</scope>
    <source>
        <strain evidence="1 2">2c-3</strain>
    </source>
</reference>
<dbReference type="OrthoDB" id="709210at2"/>
<sequence length="97" mass="11049">MNYNEITLSQLKKWTDIPKVVNELHDETWFVAIDDHPVGVGLFKKDKCIMAIVGEDEEHQKVIGHSSNDSHADELLIEDALKLAFVTYLRSIKGDKI</sequence>
<evidence type="ECO:0000313" key="1">
    <source>
        <dbReference type="EMBL" id="PVH26800.1"/>
    </source>
</evidence>